<dbReference type="Gene3D" id="1.10.3720.10">
    <property type="entry name" value="MetI-like"/>
    <property type="match status" value="1"/>
</dbReference>
<dbReference type="InterPro" id="IPR000515">
    <property type="entry name" value="MetI-like"/>
</dbReference>
<keyword evidence="5" id="KW-0997">Cell inner membrane</keyword>
<accession>A0A317E683</accession>
<reference evidence="12" key="1">
    <citation type="submission" date="2018-05" db="EMBL/GenBank/DDBJ databases">
        <title>Zavarzinia sp. HR-AS.</title>
        <authorList>
            <person name="Lee Y."/>
            <person name="Jeon C.O."/>
        </authorList>
    </citation>
    <scope>NUCLEOTIDE SEQUENCE [LARGE SCALE GENOMIC DNA]</scope>
    <source>
        <strain evidence="12">DSM 1231</strain>
    </source>
</reference>
<dbReference type="Proteomes" id="UP000246077">
    <property type="component" value="Unassembled WGS sequence"/>
</dbReference>
<feature type="transmembrane region" description="Helical" evidence="9">
    <location>
        <begin position="144"/>
        <end position="168"/>
    </location>
</feature>
<keyword evidence="12" id="KW-1185">Reference proteome</keyword>
<evidence type="ECO:0000256" key="3">
    <source>
        <dbReference type="ARBA" id="ARBA00022448"/>
    </source>
</evidence>
<comment type="subcellular location">
    <subcellularLocation>
        <location evidence="1">Cell inner membrane</location>
        <topology evidence="1">Multi-pass membrane protein</topology>
    </subcellularLocation>
    <subcellularLocation>
        <location evidence="9">Cell membrane</location>
        <topology evidence="9">Multi-pass membrane protein</topology>
    </subcellularLocation>
</comment>
<evidence type="ECO:0000256" key="2">
    <source>
        <dbReference type="ARBA" id="ARBA00010072"/>
    </source>
</evidence>
<dbReference type="NCBIfam" id="TIGR01726">
    <property type="entry name" value="HEQRo_perm_3TM"/>
    <property type="match status" value="1"/>
</dbReference>
<feature type="domain" description="ABC transmembrane type-1" evidence="10">
    <location>
        <begin position="19"/>
        <end position="220"/>
    </location>
</feature>
<keyword evidence="8 9" id="KW-0472">Membrane</keyword>
<evidence type="ECO:0000256" key="1">
    <source>
        <dbReference type="ARBA" id="ARBA00004429"/>
    </source>
</evidence>
<keyword evidence="3 9" id="KW-0813">Transport</keyword>
<feature type="transmembrane region" description="Helical" evidence="9">
    <location>
        <begin position="97"/>
        <end position="123"/>
    </location>
</feature>
<evidence type="ECO:0000256" key="8">
    <source>
        <dbReference type="ARBA" id="ARBA00023136"/>
    </source>
</evidence>
<dbReference type="InterPro" id="IPR051613">
    <property type="entry name" value="ABC_transp_permease_HisMQ"/>
</dbReference>
<keyword evidence="4" id="KW-1003">Cell membrane</keyword>
<evidence type="ECO:0000313" key="11">
    <source>
        <dbReference type="EMBL" id="PWR21716.1"/>
    </source>
</evidence>
<dbReference type="EMBL" id="QGLF01000002">
    <property type="protein sequence ID" value="PWR21716.1"/>
    <property type="molecule type" value="Genomic_DNA"/>
</dbReference>
<keyword evidence="7 9" id="KW-1133">Transmembrane helix</keyword>
<dbReference type="AlphaFoldDB" id="A0A317E683"/>
<dbReference type="Pfam" id="PF00528">
    <property type="entry name" value="BPD_transp_1"/>
    <property type="match status" value="1"/>
</dbReference>
<comment type="caution">
    <text evidence="11">The sequence shown here is derived from an EMBL/GenBank/DDBJ whole genome shotgun (WGS) entry which is preliminary data.</text>
</comment>
<evidence type="ECO:0000256" key="7">
    <source>
        <dbReference type="ARBA" id="ARBA00022989"/>
    </source>
</evidence>
<dbReference type="SUPFAM" id="SSF161098">
    <property type="entry name" value="MetI-like"/>
    <property type="match status" value="1"/>
</dbReference>
<dbReference type="OrthoDB" id="9771188at2"/>
<evidence type="ECO:0000256" key="5">
    <source>
        <dbReference type="ARBA" id="ARBA00022519"/>
    </source>
</evidence>
<dbReference type="GO" id="GO:0022857">
    <property type="term" value="F:transmembrane transporter activity"/>
    <property type="evidence" value="ECO:0007669"/>
    <property type="project" value="InterPro"/>
</dbReference>
<feature type="transmembrane region" description="Helical" evidence="9">
    <location>
        <begin position="198"/>
        <end position="219"/>
    </location>
</feature>
<dbReference type="InterPro" id="IPR010065">
    <property type="entry name" value="AA_ABC_transptr_permease_3TM"/>
</dbReference>
<gene>
    <name evidence="11" type="ORF">DKG75_06890</name>
</gene>
<dbReference type="InterPro" id="IPR035906">
    <property type="entry name" value="MetI-like_sf"/>
</dbReference>
<evidence type="ECO:0000256" key="9">
    <source>
        <dbReference type="RuleBase" id="RU363032"/>
    </source>
</evidence>
<evidence type="ECO:0000256" key="4">
    <source>
        <dbReference type="ARBA" id="ARBA00022475"/>
    </source>
</evidence>
<dbReference type="PROSITE" id="PS50928">
    <property type="entry name" value="ABC_TM1"/>
    <property type="match status" value="1"/>
</dbReference>
<protein>
    <submittedName>
        <fullName evidence="11">Amino acid ABC transporter permease</fullName>
    </submittedName>
</protein>
<evidence type="ECO:0000259" key="10">
    <source>
        <dbReference type="PROSITE" id="PS50928"/>
    </source>
</evidence>
<evidence type="ECO:0000256" key="6">
    <source>
        <dbReference type="ARBA" id="ARBA00022692"/>
    </source>
</evidence>
<organism evidence="11 12">
    <name type="scientific">Zavarzinia compransoris</name>
    <dbReference type="NCBI Taxonomy" id="1264899"/>
    <lineage>
        <taxon>Bacteria</taxon>
        <taxon>Pseudomonadati</taxon>
        <taxon>Pseudomonadota</taxon>
        <taxon>Alphaproteobacteria</taxon>
        <taxon>Rhodospirillales</taxon>
        <taxon>Zavarziniaceae</taxon>
        <taxon>Zavarzinia</taxon>
    </lineage>
</organism>
<feature type="transmembrane region" description="Helical" evidence="9">
    <location>
        <begin position="25"/>
        <end position="45"/>
    </location>
</feature>
<name>A0A317E683_9PROT</name>
<comment type="similarity">
    <text evidence="2">Belongs to the binding-protein-dependent transport system permease family. HisMQ subfamily.</text>
</comment>
<feature type="transmembrane region" description="Helical" evidence="9">
    <location>
        <begin position="57"/>
        <end position="77"/>
    </location>
</feature>
<sequence length="235" mass="25505">MELLALGDTGYGDELLFGAVITMKLAVYGFLLALVFGLALAVFALKGKGPRWWLFRVYASVFTGVPSLLIIFLFYFGGAEIVRGLLSPLGIRVKLDVSPFAAGVAALALVYAAYLGDLIRGAILNVPKGQFEACEALSVPRRHLWFRIVLPQALRLALPGLANTWIVLLKDTALVSLAGLNDLIAQAKIAAGSTKEPFMFFTAALLFFVLISSLTLPLVRQVALRLERGQRRARV</sequence>
<dbReference type="GO" id="GO:0043190">
    <property type="term" value="C:ATP-binding cassette (ABC) transporter complex"/>
    <property type="evidence" value="ECO:0007669"/>
    <property type="project" value="InterPro"/>
</dbReference>
<proteinExistence type="inferred from homology"/>
<keyword evidence="6 9" id="KW-0812">Transmembrane</keyword>
<dbReference type="PANTHER" id="PTHR30133:SF2">
    <property type="entry name" value="ARGININE ABC TRANSPORTER PERMEASE PROTEIN ARTQ"/>
    <property type="match status" value="1"/>
</dbReference>
<evidence type="ECO:0000313" key="12">
    <source>
        <dbReference type="Proteomes" id="UP000246077"/>
    </source>
</evidence>
<dbReference type="CDD" id="cd06261">
    <property type="entry name" value="TM_PBP2"/>
    <property type="match status" value="1"/>
</dbReference>
<dbReference type="PANTHER" id="PTHR30133">
    <property type="entry name" value="CATIONIC AMINO ACID TRANSPORTER, MEMBRANE COMPONENT"/>
    <property type="match status" value="1"/>
</dbReference>
<dbReference type="RefSeq" id="WP_109920361.1">
    <property type="nucleotide sequence ID" value="NZ_QGLF01000002.1"/>
</dbReference>